<name>A0A9P1N6A4_9PELO</name>
<feature type="region of interest" description="Disordered" evidence="1">
    <location>
        <begin position="94"/>
        <end position="113"/>
    </location>
</feature>
<comment type="caution">
    <text evidence="2">The sequence shown here is derived from an EMBL/GenBank/DDBJ whole genome shotgun (WGS) entry which is preliminary data.</text>
</comment>
<reference evidence="2" key="1">
    <citation type="submission" date="2022-11" db="EMBL/GenBank/DDBJ databases">
        <authorList>
            <person name="Kikuchi T."/>
        </authorList>
    </citation>
    <scope>NUCLEOTIDE SEQUENCE</scope>
    <source>
        <strain evidence="2">PS1010</strain>
    </source>
</reference>
<proteinExistence type="predicted"/>
<evidence type="ECO:0000313" key="2">
    <source>
        <dbReference type="EMBL" id="CAI5449412.1"/>
    </source>
</evidence>
<dbReference type="Proteomes" id="UP001152747">
    <property type="component" value="Unassembled WGS sequence"/>
</dbReference>
<evidence type="ECO:0000256" key="1">
    <source>
        <dbReference type="SAM" id="MobiDB-lite"/>
    </source>
</evidence>
<dbReference type="AlphaFoldDB" id="A0A9P1N6A4"/>
<feature type="compositionally biased region" description="Basic residues" evidence="1">
    <location>
        <begin position="97"/>
        <end position="113"/>
    </location>
</feature>
<protein>
    <submittedName>
        <fullName evidence="2">Uncharacterized protein</fullName>
    </submittedName>
</protein>
<sequence>MHPTVSIAPKKIGMASTSSGIKKAKTTAQVRFNAEERAELKKLSAMLPPTPKSTDPSQVVFQAATYIQQLVATVQARVNNGTLPKEALDALPPAFAKVRKSSKKQRRSVEKKR</sequence>
<accession>A0A9P1N6A4</accession>
<dbReference type="OrthoDB" id="5816200at2759"/>
<gene>
    <name evidence="2" type="ORF">CAMP_LOCUS12049</name>
</gene>
<evidence type="ECO:0000313" key="3">
    <source>
        <dbReference type="Proteomes" id="UP001152747"/>
    </source>
</evidence>
<dbReference type="EMBL" id="CANHGI010000004">
    <property type="protein sequence ID" value="CAI5449412.1"/>
    <property type="molecule type" value="Genomic_DNA"/>
</dbReference>
<keyword evidence="3" id="KW-1185">Reference proteome</keyword>
<organism evidence="2 3">
    <name type="scientific">Caenorhabditis angaria</name>
    <dbReference type="NCBI Taxonomy" id="860376"/>
    <lineage>
        <taxon>Eukaryota</taxon>
        <taxon>Metazoa</taxon>
        <taxon>Ecdysozoa</taxon>
        <taxon>Nematoda</taxon>
        <taxon>Chromadorea</taxon>
        <taxon>Rhabditida</taxon>
        <taxon>Rhabditina</taxon>
        <taxon>Rhabditomorpha</taxon>
        <taxon>Rhabditoidea</taxon>
        <taxon>Rhabditidae</taxon>
        <taxon>Peloderinae</taxon>
        <taxon>Caenorhabditis</taxon>
    </lineage>
</organism>